<feature type="compositionally biased region" description="Polar residues" evidence="3">
    <location>
        <begin position="1153"/>
        <end position="1168"/>
    </location>
</feature>
<dbReference type="Gene3D" id="2.30.30.40">
    <property type="entry name" value="SH3 Domains"/>
    <property type="match status" value="1"/>
</dbReference>
<feature type="compositionally biased region" description="Pro residues" evidence="3">
    <location>
        <begin position="740"/>
        <end position="757"/>
    </location>
</feature>
<name>A0AA38LTM6_9TREE</name>
<dbReference type="Proteomes" id="UP001164286">
    <property type="component" value="Unassembled WGS sequence"/>
</dbReference>
<feature type="compositionally biased region" description="Acidic residues" evidence="3">
    <location>
        <begin position="970"/>
        <end position="983"/>
    </location>
</feature>
<evidence type="ECO:0000313" key="5">
    <source>
        <dbReference type="EMBL" id="KAI9634950.1"/>
    </source>
</evidence>
<feature type="compositionally biased region" description="Acidic residues" evidence="3">
    <location>
        <begin position="730"/>
        <end position="739"/>
    </location>
</feature>
<sequence>MISIAEVTEDRSSSVFLPVRGVPSATNRAVHRPAAMSTFPYLARTTLKYKSPHATDLSFAKDETIRVTGPSDDDEDWLLGETMDGSKSGGFPKDFIVPIEGEAASEPASTETTAAAPSQAAAVVQDDPPPMSKEAAAPPSPKITPASLPPSTTASPAPSIPAAAAPAPSAPTGDDDEPAKRSMKDRLAFFAAAQTKAGPPPPIKPKPAAGGLTWSQRQKLRQEQEAKEREEGGGTPAAAPAGPAVTPAAASAAPAPAAPAASGTEGEVKAGAGLSAADAQNSIGKGGSLKERMAALRGAGAFGAPEAKAAPSPPPKASGKVWSRPAAPEPQPGDEEEDEGAARPSEDQKGEAETGTGDTEVVGEEATEETEEEQEKARRAAIAARMAKLGARGPMGMAAQPPPKPARKPTSDNIASSPTAEKSDPVPTPFEGQASVPSSPVAEKKEQEVAPGSAISPPVSVAMPAIPRRTAGPRRAARPAAAKPDPADDENRLEKVHPDGTISPPPAVMVANEEEPMPKSEQHIERERQEEKAGKGPEGMQGAQAAGIALAPVSGNVDAQDAEESEEGAGEGIAPVSQAPEMIPINPPAPSPSVNDVEPPHSPRPAMSPSHAIPGLPKDEIEMKHEHDAQMAEQKEEEDEEEKEAPPQPPQRVAMDRPTGPRPLPSAPAGEAPPPRSLPPRPTQASVAPPQDETEDEEEREADEEDDVPAPPPRQPSMPLPPRPVPVPAESDEDEEGDEAPPPPPPVRRTTLPPPPAQEEEEEEQEEEEEGEGIPPPPPRREPSVPVPIQMPPRGMSSGPKSPILSSAESPIVASSPTRSNALDEDGPTTAEPETTGEDEEAARRQGIAARMAKLGGIKFGVPPPVPKVKRTMTSDNAEPSSPGVNAPRPDIPMGGTESGPTSPIRSTRKAVPQMEASQPEKSGEGDETPEQESERRRKTLARLRAGGTLGYGMFGQGHGGAQATGDERGVEEEEAPVEEEPETPAAVQDAEPVSPVTARPPVPAGRPLPSAPTPSAQEDDEEDGAPPPPPAGRPPVPSNRPMPPTPGLEEDDDELPPPPPPPARPMRTATSDVPQSPVRSTSTRTLDASTPGPPSLSQPVLGGMSTMAEPSEMAPRSPDTPTRPPPIQTNPSQTSLAGQQGPESPIARRSMSIASRQSFQSTRSPSSPAVARQDSMRSTPEQGGRSSFAGNRPGFNELQAASQDAGARVLRAAQGLFGQGKRGYMGDGSPAGFVMVVYEQAKLPRPEQSWGQVVFEQEGGSVMKKYDEPRAGDIAAFYDAKLKGKKGLSSYNQHVGSVEDPLVGVIAESEQKKHKLRVMQVERGVSEEVSYRCDDLKSGRIVVFRPGM</sequence>
<comment type="caution">
    <text evidence="5">The sequence shown here is derived from an EMBL/GenBank/DDBJ whole genome shotgun (WGS) entry which is preliminary data.</text>
</comment>
<feature type="compositionally biased region" description="Gly residues" evidence="3">
    <location>
        <begin position="948"/>
        <end position="963"/>
    </location>
</feature>
<feature type="compositionally biased region" description="Pro residues" evidence="3">
    <location>
        <begin position="709"/>
        <end position="727"/>
    </location>
</feature>
<accession>A0AA38LTM6</accession>
<feature type="compositionally biased region" description="Low complexity" evidence="3">
    <location>
        <begin position="144"/>
        <end position="172"/>
    </location>
</feature>
<feature type="compositionally biased region" description="Basic and acidic residues" evidence="3">
    <location>
        <begin position="340"/>
        <end position="352"/>
    </location>
</feature>
<dbReference type="InterPro" id="IPR057402">
    <property type="entry name" value="AIM3_BBC1_C"/>
</dbReference>
<feature type="compositionally biased region" description="Pro residues" evidence="3">
    <location>
        <begin position="660"/>
        <end position="682"/>
    </location>
</feature>
<feature type="compositionally biased region" description="Low complexity" evidence="3">
    <location>
        <begin position="380"/>
        <end position="392"/>
    </location>
</feature>
<feature type="compositionally biased region" description="Basic and acidic residues" evidence="3">
    <location>
        <begin position="220"/>
        <end position="232"/>
    </location>
</feature>
<dbReference type="Pfam" id="PF07653">
    <property type="entry name" value="SH3_2"/>
    <property type="match status" value="1"/>
</dbReference>
<keyword evidence="6" id="KW-1185">Reference proteome</keyword>
<evidence type="ECO:0000256" key="1">
    <source>
        <dbReference type="ARBA" id="ARBA00022443"/>
    </source>
</evidence>
<feature type="compositionally biased region" description="Polar residues" evidence="3">
    <location>
        <begin position="1069"/>
        <end position="1089"/>
    </location>
</feature>
<evidence type="ECO:0000256" key="3">
    <source>
        <dbReference type="SAM" id="MobiDB-lite"/>
    </source>
</evidence>
<dbReference type="InterPro" id="IPR001452">
    <property type="entry name" value="SH3_domain"/>
</dbReference>
<dbReference type="PROSITE" id="PS50002">
    <property type="entry name" value="SH3"/>
    <property type="match status" value="1"/>
</dbReference>
<dbReference type="EMBL" id="JAKWFO010000006">
    <property type="protein sequence ID" value="KAI9634950.1"/>
    <property type="molecule type" value="Genomic_DNA"/>
</dbReference>
<evidence type="ECO:0000313" key="6">
    <source>
        <dbReference type="Proteomes" id="UP001164286"/>
    </source>
</evidence>
<feature type="compositionally biased region" description="Pro residues" evidence="3">
    <location>
        <begin position="999"/>
        <end position="1013"/>
    </location>
</feature>
<feature type="compositionally biased region" description="Basic and acidic residues" evidence="3">
    <location>
        <begin position="485"/>
        <end position="498"/>
    </location>
</feature>
<feature type="region of interest" description="Disordered" evidence="3">
    <location>
        <begin position="101"/>
        <end position="269"/>
    </location>
</feature>
<feature type="compositionally biased region" description="Polar residues" evidence="3">
    <location>
        <begin position="872"/>
        <end position="884"/>
    </location>
</feature>
<evidence type="ECO:0000259" key="4">
    <source>
        <dbReference type="PROSITE" id="PS50002"/>
    </source>
</evidence>
<feature type="compositionally biased region" description="Polar residues" evidence="3">
    <location>
        <begin position="804"/>
        <end position="821"/>
    </location>
</feature>
<gene>
    <name evidence="5" type="ORF">MKK02DRAFT_37826</name>
</gene>
<feature type="domain" description="SH3" evidence="4">
    <location>
        <begin position="38"/>
        <end position="101"/>
    </location>
</feature>
<dbReference type="GeneID" id="77729005"/>
<evidence type="ECO:0000256" key="2">
    <source>
        <dbReference type="PROSITE-ProRule" id="PRU00192"/>
    </source>
</evidence>
<feature type="compositionally biased region" description="Low complexity" evidence="3">
    <location>
        <begin position="102"/>
        <end position="125"/>
    </location>
</feature>
<feature type="compositionally biased region" description="Pro residues" evidence="3">
    <location>
        <begin position="1026"/>
        <end position="1047"/>
    </location>
</feature>
<feature type="compositionally biased region" description="Acidic residues" evidence="3">
    <location>
        <begin position="560"/>
        <end position="569"/>
    </location>
</feature>
<reference evidence="5" key="1">
    <citation type="journal article" date="2022" name="G3 (Bethesda)">
        <title>High quality genome of the basidiomycete yeast Dioszegia hungarica PDD-24b-2 isolated from cloud water.</title>
        <authorList>
            <person name="Jarrige D."/>
            <person name="Haridas S."/>
            <person name="Bleykasten-Grosshans C."/>
            <person name="Joly M."/>
            <person name="Nadalig T."/>
            <person name="Sancelme M."/>
            <person name="Vuilleumier S."/>
            <person name="Grigoriev I.V."/>
            <person name="Amato P."/>
            <person name="Bringel F."/>
        </authorList>
    </citation>
    <scope>NUCLEOTIDE SEQUENCE</scope>
    <source>
        <strain evidence="5">PDD-24b-2</strain>
    </source>
</reference>
<dbReference type="SUPFAM" id="SSF50044">
    <property type="entry name" value="SH3-domain"/>
    <property type="match status" value="1"/>
</dbReference>
<feature type="compositionally biased region" description="Basic and acidic residues" evidence="3">
    <location>
        <begin position="516"/>
        <end position="535"/>
    </location>
</feature>
<feature type="compositionally biased region" description="Low complexity" evidence="3">
    <location>
        <begin position="236"/>
        <end position="263"/>
    </location>
</feature>
<protein>
    <recommendedName>
        <fullName evidence="4">SH3 domain-containing protein</fullName>
    </recommendedName>
</protein>
<feature type="region of interest" description="Disordered" evidence="3">
    <location>
        <begin position="304"/>
        <end position="1196"/>
    </location>
</feature>
<feature type="compositionally biased region" description="Basic and acidic residues" evidence="3">
    <location>
        <begin position="178"/>
        <end position="187"/>
    </location>
</feature>
<organism evidence="5 6">
    <name type="scientific">Dioszegia hungarica</name>
    <dbReference type="NCBI Taxonomy" id="4972"/>
    <lineage>
        <taxon>Eukaryota</taxon>
        <taxon>Fungi</taxon>
        <taxon>Dikarya</taxon>
        <taxon>Basidiomycota</taxon>
        <taxon>Agaricomycotina</taxon>
        <taxon>Tremellomycetes</taxon>
        <taxon>Tremellales</taxon>
        <taxon>Bulleribasidiaceae</taxon>
        <taxon>Dioszegia</taxon>
    </lineage>
</organism>
<feature type="compositionally biased region" description="Polar residues" evidence="3">
    <location>
        <begin position="1177"/>
        <end position="1190"/>
    </location>
</feature>
<keyword evidence="1 2" id="KW-0728">SH3 domain</keyword>
<dbReference type="RefSeq" id="XP_052944727.1">
    <property type="nucleotide sequence ID" value="XM_053089800.1"/>
</dbReference>
<dbReference type="InterPro" id="IPR036028">
    <property type="entry name" value="SH3-like_dom_sf"/>
</dbReference>
<proteinExistence type="predicted"/>
<feature type="compositionally biased region" description="Basic and acidic residues" evidence="3">
    <location>
        <begin position="617"/>
        <end position="634"/>
    </location>
</feature>
<feature type="compositionally biased region" description="Acidic residues" evidence="3">
    <location>
        <begin position="758"/>
        <end position="772"/>
    </location>
</feature>
<feature type="compositionally biased region" description="Acidic residues" evidence="3">
    <location>
        <begin position="692"/>
        <end position="708"/>
    </location>
</feature>
<feature type="compositionally biased region" description="Acidic residues" evidence="3">
    <location>
        <begin position="361"/>
        <end position="374"/>
    </location>
</feature>
<feature type="compositionally biased region" description="Polar residues" evidence="3">
    <location>
        <begin position="411"/>
        <end position="420"/>
    </location>
</feature>
<feature type="compositionally biased region" description="Polar residues" evidence="3">
    <location>
        <begin position="1130"/>
        <end position="1143"/>
    </location>
</feature>
<dbReference type="Pfam" id="PF25459">
    <property type="entry name" value="AIM3_BBC1_C"/>
    <property type="match status" value="1"/>
</dbReference>
<dbReference type="SMART" id="SM00326">
    <property type="entry name" value="SH3"/>
    <property type="match status" value="1"/>
</dbReference>